<gene>
    <name evidence="2" type="ORF">Ctob_011140</name>
</gene>
<dbReference type="Proteomes" id="UP000037460">
    <property type="component" value="Unassembled WGS sequence"/>
</dbReference>
<evidence type="ECO:0000313" key="3">
    <source>
        <dbReference type="Proteomes" id="UP000037460"/>
    </source>
</evidence>
<feature type="region of interest" description="Disordered" evidence="1">
    <location>
        <begin position="49"/>
        <end position="181"/>
    </location>
</feature>
<accession>A0A0M0K6K9</accession>
<dbReference type="EMBL" id="JWZX01001197">
    <property type="protein sequence ID" value="KOO34496.1"/>
    <property type="molecule type" value="Genomic_DNA"/>
</dbReference>
<feature type="compositionally biased region" description="Basic and acidic residues" evidence="1">
    <location>
        <begin position="94"/>
        <end position="107"/>
    </location>
</feature>
<dbReference type="Pfam" id="PF07004">
    <property type="entry name" value="SHIPPO-rpt"/>
    <property type="match status" value="1"/>
</dbReference>
<feature type="compositionally biased region" description="Low complexity" evidence="1">
    <location>
        <begin position="70"/>
        <end position="89"/>
    </location>
</feature>
<dbReference type="InterPro" id="IPR051291">
    <property type="entry name" value="CIMAP"/>
</dbReference>
<evidence type="ECO:0000256" key="1">
    <source>
        <dbReference type="SAM" id="MobiDB-lite"/>
    </source>
</evidence>
<dbReference type="PANTHER" id="PTHR21580">
    <property type="entry name" value="SHIPPO-1-RELATED"/>
    <property type="match status" value="1"/>
</dbReference>
<comment type="caution">
    <text evidence="2">The sequence shown here is derived from an EMBL/GenBank/DDBJ whole genome shotgun (WGS) entry which is preliminary data.</text>
</comment>
<dbReference type="InterPro" id="IPR010736">
    <property type="entry name" value="SHIPPO-rpt"/>
</dbReference>
<protein>
    <submittedName>
        <fullName evidence="2">Uncharacterized protein</fullName>
    </submittedName>
</protein>
<sequence>MVDRRQFRQAMLRLGLRAAPLEIDALFDSIASDGQSSVPRAQLLELLRSHHPRDGGPSPSSAARKTSPRARSPPLLASPQPAATSSSSGGYTGRDAERRREWTETHLSRSARLHGPPSPGPGQYNDISALHGTFAAIGKRPGDRNQSAWGASGSGRMPRIFSGDVANAPQGGPGEYEPQYPSKPVLAVSATRSPSWRSQRGDQWGARGVLDERQAVLPLREPTPGPGAYFTDENGPHPDTILASKGPLAARQGLGSVAFRSGSAQHLTHNFGISKDTPGVGAYDIEGEPCQDGFVPGVGDGITRSRSMQNLSLAPGTGFGSSRFDRFKMVHTTAAHVAPGTYRPEVGEQIARERAKSAGKAGAENFPFSSTTVRDNSIFSSAKKLAWTGSAVDDPYGVH</sequence>
<dbReference type="AlphaFoldDB" id="A0A0M0K6K9"/>
<name>A0A0M0K6K9_9EUKA</name>
<reference evidence="3" key="1">
    <citation type="journal article" date="2015" name="PLoS Genet.">
        <title>Genome Sequence and Transcriptome Analyses of Chrysochromulina tobin: Metabolic Tools for Enhanced Algal Fitness in the Prominent Order Prymnesiales (Haptophyceae).</title>
        <authorList>
            <person name="Hovde B.T."/>
            <person name="Deodato C.R."/>
            <person name="Hunsperger H.M."/>
            <person name="Ryken S.A."/>
            <person name="Yost W."/>
            <person name="Jha R.K."/>
            <person name="Patterson J."/>
            <person name="Monnat R.J. Jr."/>
            <person name="Barlow S.B."/>
            <person name="Starkenburg S.R."/>
            <person name="Cattolico R.A."/>
        </authorList>
    </citation>
    <scope>NUCLEOTIDE SEQUENCE</scope>
    <source>
        <strain evidence="3">CCMP291</strain>
    </source>
</reference>
<organism evidence="2 3">
    <name type="scientific">Chrysochromulina tobinii</name>
    <dbReference type="NCBI Taxonomy" id="1460289"/>
    <lineage>
        <taxon>Eukaryota</taxon>
        <taxon>Haptista</taxon>
        <taxon>Haptophyta</taxon>
        <taxon>Prymnesiophyceae</taxon>
        <taxon>Prymnesiales</taxon>
        <taxon>Chrysochromulinaceae</taxon>
        <taxon>Chrysochromulina</taxon>
    </lineage>
</organism>
<dbReference type="PANTHER" id="PTHR21580:SF28">
    <property type="entry name" value="BOREALIN N-TERMINAL DOMAIN-CONTAINING PROTEIN-RELATED"/>
    <property type="match status" value="1"/>
</dbReference>
<keyword evidence="3" id="KW-1185">Reference proteome</keyword>
<proteinExistence type="predicted"/>
<evidence type="ECO:0000313" key="2">
    <source>
        <dbReference type="EMBL" id="KOO34496.1"/>
    </source>
</evidence>